<dbReference type="EMBL" id="SORO01000001">
    <property type="protein sequence ID" value="TDY71809.1"/>
    <property type="molecule type" value="Genomic_DNA"/>
</dbReference>
<dbReference type="OrthoDB" id="333751at2"/>
<organism evidence="1 2">
    <name type="scientific">Leptospira meyeri</name>
    <dbReference type="NCBI Taxonomy" id="29508"/>
    <lineage>
        <taxon>Bacteria</taxon>
        <taxon>Pseudomonadati</taxon>
        <taxon>Spirochaetota</taxon>
        <taxon>Spirochaetia</taxon>
        <taxon>Leptospirales</taxon>
        <taxon>Leptospiraceae</taxon>
        <taxon>Leptospira</taxon>
    </lineage>
</organism>
<evidence type="ECO:0000313" key="1">
    <source>
        <dbReference type="EMBL" id="TDY71809.1"/>
    </source>
</evidence>
<name>A0A4R8MR18_LEPME</name>
<evidence type="ECO:0000313" key="2">
    <source>
        <dbReference type="Proteomes" id="UP000294684"/>
    </source>
</evidence>
<proteinExistence type="predicted"/>
<dbReference type="Proteomes" id="UP000294684">
    <property type="component" value="Unassembled WGS sequence"/>
</dbReference>
<gene>
    <name evidence="1" type="ORF">CLV96_0783</name>
</gene>
<dbReference type="GeneID" id="79826127"/>
<protein>
    <submittedName>
        <fullName evidence="1">Uncharacterized protein</fullName>
    </submittedName>
</protein>
<accession>A0A4R8MR18</accession>
<reference evidence="1 2" key="1">
    <citation type="submission" date="2019-03" db="EMBL/GenBank/DDBJ databases">
        <title>Genomic Encyclopedia of Archaeal and Bacterial Type Strains, Phase II (KMG-II): from individual species to whole genera.</title>
        <authorList>
            <person name="Goeker M."/>
        </authorList>
    </citation>
    <scope>NUCLEOTIDE SEQUENCE [LARGE SCALE GENOMIC DNA]</scope>
    <source>
        <strain evidence="1 2">DSM 21537</strain>
    </source>
</reference>
<comment type="caution">
    <text evidence="1">The sequence shown here is derived from an EMBL/GenBank/DDBJ whole genome shotgun (WGS) entry which is preliminary data.</text>
</comment>
<keyword evidence="2" id="KW-1185">Reference proteome</keyword>
<sequence length="87" mass="10051">MKNSLLIVCIFFTILHCQSGKEECLDENPISLQCRNPILYMRAVDESCGNTNLCFDSLQRQNLFLISCMALDAQRKKCKERINISFE</sequence>
<dbReference type="AlphaFoldDB" id="A0A4R8MR18"/>
<dbReference type="STRING" id="1193051.LEP1GSC017_3179"/>
<dbReference type="RefSeq" id="WP_004789085.1">
    <property type="nucleotide sequence ID" value="NZ_SORO01000001.1"/>
</dbReference>